<organism evidence="1 3">
    <name type="scientific">Papaver somniferum</name>
    <name type="common">Opium poppy</name>
    <dbReference type="NCBI Taxonomy" id="3469"/>
    <lineage>
        <taxon>Eukaryota</taxon>
        <taxon>Viridiplantae</taxon>
        <taxon>Streptophyta</taxon>
        <taxon>Embryophyta</taxon>
        <taxon>Tracheophyta</taxon>
        <taxon>Spermatophyta</taxon>
        <taxon>Magnoliopsida</taxon>
        <taxon>Ranunculales</taxon>
        <taxon>Papaveraceae</taxon>
        <taxon>Papaveroideae</taxon>
        <taxon>Papaver</taxon>
    </lineage>
</organism>
<feature type="non-terminal residue" evidence="1">
    <location>
        <position position="1"/>
    </location>
</feature>
<gene>
    <name evidence="2" type="ORF">C5167_011832</name>
    <name evidence="1" type="ORF">C5167_016828</name>
</gene>
<dbReference type="EMBL" id="CM010717">
    <property type="protein sequence ID" value="RZC52977.1"/>
    <property type="molecule type" value="Genomic_DNA"/>
</dbReference>
<protein>
    <submittedName>
        <fullName evidence="1">Uncharacterized protein</fullName>
    </submittedName>
</protein>
<accession>A0A4Y7IKZ5</accession>
<dbReference type="Proteomes" id="UP000316621">
    <property type="component" value="Chromosome 2"/>
</dbReference>
<dbReference type="EMBL" id="CM010716">
    <property type="protein sequence ID" value="RZC48401.1"/>
    <property type="molecule type" value="Genomic_DNA"/>
</dbReference>
<dbReference type="Gramene" id="RZC48401">
    <property type="protein sequence ID" value="RZC48401"/>
    <property type="gene ID" value="C5167_016828"/>
</dbReference>
<keyword evidence="3" id="KW-1185">Reference proteome</keyword>
<evidence type="ECO:0000313" key="3">
    <source>
        <dbReference type="Proteomes" id="UP000316621"/>
    </source>
</evidence>
<evidence type="ECO:0000313" key="1">
    <source>
        <dbReference type="EMBL" id="RZC48401.1"/>
    </source>
</evidence>
<dbReference type="Proteomes" id="UP000316621">
    <property type="component" value="Chromosome 3"/>
</dbReference>
<dbReference type="AlphaFoldDB" id="A0A4Y7IKZ5"/>
<sequence length="83" mass="9160">ENGDCKGVRLASGQEVLSQHLVINPSVTGPSPPFLPRAPNLPEECSESDDKGEVIEKVARLDREDTPDWNLDYRNILESSEKA</sequence>
<proteinExistence type="predicted"/>
<dbReference type="Gramene" id="RZC52977">
    <property type="protein sequence ID" value="RZC52977"/>
    <property type="gene ID" value="C5167_011832"/>
</dbReference>
<reference evidence="1 3" key="1">
    <citation type="journal article" date="2018" name="Science">
        <title>The opium poppy genome and morphinan production.</title>
        <authorList>
            <person name="Guo L."/>
            <person name="Winzer T."/>
            <person name="Yang X."/>
            <person name="Li Y."/>
            <person name="Ning Z."/>
            <person name="He Z."/>
            <person name="Teodor R."/>
            <person name="Lu Y."/>
            <person name="Bowser T.A."/>
            <person name="Graham I.A."/>
            <person name="Ye K."/>
        </authorList>
    </citation>
    <scope>NUCLEOTIDE SEQUENCE [LARGE SCALE GENOMIC DNA]</scope>
    <source>
        <strain evidence="3">cv. HN1</strain>
        <tissue evidence="1">Leaves</tissue>
    </source>
</reference>
<name>A0A4Y7IKZ5_PAPSO</name>
<evidence type="ECO:0000313" key="2">
    <source>
        <dbReference type="EMBL" id="RZC52977.1"/>
    </source>
</evidence>